<comment type="caution">
    <text evidence="2">The sequence shown here is derived from an EMBL/GenBank/DDBJ whole genome shotgun (WGS) entry which is preliminary data.</text>
</comment>
<protein>
    <submittedName>
        <fullName evidence="2">Uncharacterized protein</fullName>
    </submittedName>
</protein>
<feature type="chain" id="PRO_5046509691" evidence="1">
    <location>
        <begin position="33"/>
        <end position="754"/>
    </location>
</feature>
<evidence type="ECO:0000256" key="1">
    <source>
        <dbReference type="SAM" id="SignalP"/>
    </source>
</evidence>
<keyword evidence="3" id="KW-1185">Reference proteome</keyword>
<organism evidence="2 3">
    <name type="scientific">Leptothrix discophora</name>
    <dbReference type="NCBI Taxonomy" id="89"/>
    <lineage>
        <taxon>Bacteria</taxon>
        <taxon>Pseudomonadati</taxon>
        <taxon>Pseudomonadota</taxon>
        <taxon>Betaproteobacteria</taxon>
        <taxon>Burkholderiales</taxon>
        <taxon>Sphaerotilaceae</taxon>
        <taxon>Leptothrix</taxon>
    </lineage>
</organism>
<gene>
    <name evidence="2" type="ORF">Q8X39_05085</name>
</gene>
<evidence type="ECO:0000313" key="3">
    <source>
        <dbReference type="Proteomes" id="UP001235760"/>
    </source>
</evidence>
<dbReference type="Proteomes" id="UP001235760">
    <property type="component" value="Unassembled WGS sequence"/>
</dbReference>
<name>A0ABT9G0Q7_LEPDI</name>
<reference evidence="2 3" key="1">
    <citation type="submission" date="2023-08" db="EMBL/GenBank/DDBJ databases">
        <authorList>
            <person name="Roldan D.M."/>
            <person name="Menes R.J."/>
        </authorList>
    </citation>
    <scope>NUCLEOTIDE SEQUENCE [LARGE SCALE GENOMIC DNA]</scope>
    <source>
        <strain evidence="2 3">CCM 2812</strain>
    </source>
</reference>
<dbReference type="RefSeq" id="WP_305748555.1">
    <property type="nucleotide sequence ID" value="NZ_JAUZEE010000002.1"/>
</dbReference>
<accession>A0ABT9G0Q7</accession>
<dbReference type="EMBL" id="JAUZEE010000002">
    <property type="protein sequence ID" value="MDP4300000.1"/>
    <property type="molecule type" value="Genomic_DNA"/>
</dbReference>
<evidence type="ECO:0000313" key="2">
    <source>
        <dbReference type="EMBL" id="MDP4300000.1"/>
    </source>
</evidence>
<feature type="signal peptide" evidence="1">
    <location>
        <begin position="1"/>
        <end position="32"/>
    </location>
</feature>
<sequence>MKFDFQRHPIACAAVAALGVLALGGVADGATAGKPSGTYVAGDFHNHTTCSDGSISMQKLVKKSTDKNETPWGLDWFVQAGHGGSGNRNCTLAEDASLATPAYPLVFDAAGTLQGPSTTWQNTNPPVEVKGAVSGTAPSRNMWRWQSIQEFQYPLLEYLAAYQNKPMFMGMESVVAGHEHASMSVITGQIPNRPEASRLPTGPGYVALGNANALAQWSYCFDRNVTDTSRGNTTTTSGVGNNWDCSVTGSANAADPSWNDLAKKLVPAGGAGAGERGHLKTVEALKWMAEHHPNGSYYVPAHLERAGPFNPNGNNGFNIEHLRNFNNVAPKIAFGFETQPGHGASSERGEYFPARNNIGGVLVDSVGGTTYGGTGVYGAQVGGVWDALLGEGRNWWFFASSDWHNRGSFGPDDRRSTQDFYPGEYQRNYTLVQRKDDDHEREGAAARTMPQRIVDGLRTGNTFVSAGQLIDRLAFVACVAEGGRKASEVEEMAVKAARRNATVDEDGCATMGEKLVVPRGASVIVAVALRDPSGANYSPYTFANPSLAQVGIQQPLNKPVLDHVDVIGGLVTGYKTAGSADYAGEWPRTWLANPDMGTVPAGAKNTSAKMLRTFNAQSWSTFRDDAQFKKMSFRLSAVEASQFVRLRGSNLPANVPFETDASGNPLPDLHTNATTTTATSVGSLKIPCTVVGSNVPSNSVNYTGNTIDGCPAHLPLINGVKYVAYDVAAWSDLWFYSNPIYLEVRGSTKVAGLR</sequence>
<keyword evidence="1" id="KW-0732">Signal</keyword>
<proteinExistence type="predicted"/>